<dbReference type="RefSeq" id="WP_125440426.1">
    <property type="nucleotide sequence ID" value="NZ_RWIU01000010.1"/>
</dbReference>
<dbReference type="Proteomes" id="UP000270291">
    <property type="component" value="Unassembled WGS sequence"/>
</dbReference>
<dbReference type="InterPro" id="IPR043038">
    <property type="entry name" value="VbhA_sf"/>
</dbReference>
<organism evidence="2 3">
    <name type="scientific">Hymenobacter perfusus</name>
    <dbReference type="NCBI Taxonomy" id="1236770"/>
    <lineage>
        <taxon>Bacteria</taxon>
        <taxon>Pseudomonadati</taxon>
        <taxon>Bacteroidota</taxon>
        <taxon>Cytophagia</taxon>
        <taxon>Cytophagales</taxon>
        <taxon>Hymenobacteraceae</taxon>
        <taxon>Hymenobacter</taxon>
    </lineage>
</organism>
<gene>
    <name evidence="2" type="ORF">EI293_20500</name>
</gene>
<dbReference type="InterPro" id="IPR033788">
    <property type="entry name" value="VbhA-like"/>
</dbReference>
<name>A0A428JXQ6_9BACT</name>
<dbReference type="Gene3D" id="1.10.8.1050">
    <property type="entry name" value="Antitoxin VbhA-like"/>
    <property type="match status" value="1"/>
</dbReference>
<proteinExistence type="predicted"/>
<evidence type="ECO:0000313" key="2">
    <source>
        <dbReference type="EMBL" id="RSK38905.1"/>
    </source>
</evidence>
<dbReference type="CDD" id="cd11586">
    <property type="entry name" value="VbhA_like"/>
    <property type="match status" value="1"/>
</dbReference>
<dbReference type="AlphaFoldDB" id="A0A428JXQ6"/>
<comment type="caution">
    <text evidence="2">The sequence shown here is derived from an EMBL/GenBank/DDBJ whole genome shotgun (WGS) entry which is preliminary data.</text>
</comment>
<dbReference type="EMBL" id="RWIU01000010">
    <property type="protein sequence ID" value="RSK38905.1"/>
    <property type="molecule type" value="Genomic_DNA"/>
</dbReference>
<reference evidence="2 3" key="1">
    <citation type="submission" date="2018-12" db="EMBL/GenBank/DDBJ databases">
        <authorList>
            <person name="Feng G."/>
            <person name="Zhu H."/>
        </authorList>
    </citation>
    <scope>NUCLEOTIDE SEQUENCE [LARGE SCALE GENOMIC DNA]</scope>
    <source>
        <strain evidence="2 3">LMG 26000</strain>
    </source>
</reference>
<sequence>MMKSFFTPAPAGLDPEQMTARHERERHANNSIAILMSNGPAPSPEALAIMQRHVDGEISIEEAIKLTDAMLLTRYRPEAGSATSEANPAR</sequence>
<dbReference type="OrthoDB" id="884704at2"/>
<accession>A0A428JXQ6</accession>
<feature type="region of interest" description="Disordered" evidence="1">
    <location>
        <begin position="1"/>
        <end position="24"/>
    </location>
</feature>
<keyword evidence="3" id="KW-1185">Reference proteome</keyword>
<protein>
    <submittedName>
        <fullName evidence="2">Uncharacterized protein</fullName>
    </submittedName>
</protein>
<evidence type="ECO:0000256" key="1">
    <source>
        <dbReference type="SAM" id="MobiDB-lite"/>
    </source>
</evidence>
<evidence type="ECO:0000313" key="3">
    <source>
        <dbReference type="Proteomes" id="UP000270291"/>
    </source>
</evidence>